<evidence type="ECO:0000313" key="8">
    <source>
        <dbReference type="EMBL" id="KAK2959567.1"/>
    </source>
</evidence>
<dbReference type="PANTHER" id="PTHR43671">
    <property type="entry name" value="SERINE/THREONINE-PROTEIN KINASE NEK"/>
    <property type="match status" value="1"/>
</dbReference>
<dbReference type="EMBL" id="JARBJD010000028">
    <property type="protein sequence ID" value="KAK2959567.1"/>
    <property type="molecule type" value="Genomic_DNA"/>
</dbReference>
<dbReference type="Proteomes" id="UP001281761">
    <property type="component" value="Unassembled WGS sequence"/>
</dbReference>
<keyword evidence="4" id="KW-0418">Kinase</keyword>
<feature type="domain" description="Protein kinase" evidence="7">
    <location>
        <begin position="1"/>
        <end position="125"/>
    </location>
</feature>
<dbReference type="InterPro" id="IPR050660">
    <property type="entry name" value="NEK_Ser/Thr_kinase"/>
</dbReference>
<dbReference type="InterPro" id="IPR000719">
    <property type="entry name" value="Prot_kinase_dom"/>
</dbReference>
<keyword evidence="2" id="KW-0808">Transferase</keyword>
<dbReference type="EC" id="2.7.11.1" evidence="1"/>
<organism evidence="8 9">
    <name type="scientific">Blattamonas nauphoetae</name>
    <dbReference type="NCBI Taxonomy" id="2049346"/>
    <lineage>
        <taxon>Eukaryota</taxon>
        <taxon>Metamonada</taxon>
        <taxon>Preaxostyla</taxon>
        <taxon>Oxymonadida</taxon>
        <taxon>Blattamonas</taxon>
    </lineage>
</organism>
<evidence type="ECO:0000259" key="7">
    <source>
        <dbReference type="PROSITE" id="PS50011"/>
    </source>
</evidence>
<evidence type="ECO:0000256" key="5">
    <source>
        <dbReference type="ARBA" id="ARBA00022840"/>
    </source>
</evidence>
<evidence type="ECO:0000256" key="2">
    <source>
        <dbReference type="ARBA" id="ARBA00022679"/>
    </source>
</evidence>
<proteinExistence type="predicted"/>
<gene>
    <name evidence="8" type="ORF">BLNAU_5345</name>
</gene>
<dbReference type="Gene3D" id="1.10.510.10">
    <property type="entry name" value="Transferase(Phosphotransferase) domain 1"/>
    <property type="match status" value="1"/>
</dbReference>
<reference evidence="8 9" key="1">
    <citation type="journal article" date="2022" name="bioRxiv">
        <title>Genomics of Preaxostyla Flagellates Illuminates Evolutionary Transitions and the Path Towards Mitochondrial Loss.</title>
        <authorList>
            <person name="Novak L.V.F."/>
            <person name="Treitli S.C."/>
            <person name="Pyrih J."/>
            <person name="Halakuc P."/>
            <person name="Pipaliya S.V."/>
            <person name="Vacek V."/>
            <person name="Brzon O."/>
            <person name="Soukal P."/>
            <person name="Eme L."/>
            <person name="Dacks J.B."/>
            <person name="Karnkowska A."/>
            <person name="Elias M."/>
            <person name="Hampl V."/>
        </authorList>
    </citation>
    <scope>NUCLEOTIDE SEQUENCE [LARGE SCALE GENOMIC DNA]</scope>
    <source>
        <strain evidence="8">NAU3</strain>
        <tissue evidence="8">Gut</tissue>
    </source>
</reference>
<name>A0ABQ9Y728_9EUKA</name>
<protein>
    <recommendedName>
        <fullName evidence="1">non-specific serine/threonine protein kinase</fullName>
        <ecNumber evidence="1">2.7.11.1</ecNumber>
    </recommendedName>
</protein>
<dbReference type="PROSITE" id="PS50011">
    <property type="entry name" value="PROTEIN_KINASE_DOM"/>
    <property type="match status" value="1"/>
</dbReference>
<feature type="region of interest" description="Disordered" evidence="6">
    <location>
        <begin position="195"/>
        <end position="220"/>
    </location>
</feature>
<comment type="caution">
    <text evidence="8">The sequence shown here is derived from an EMBL/GenBank/DDBJ whole genome shotgun (WGS) entry which is preliminary data.</text>
</comment>
<sequence length="315" mass="34541">MYGLMRGLSGDLGGSAPLDQQMTSTIGELGTFEYNSPERVMDSKGLATAASDVWSLGVLAYRMVTGHQLFGGVSLLQLGLVLEKFNESRIPTTIPASVRAVLVKMLEPNVALRATASALLEGDLLEGMLGSSTDLSRMKSIQLATVVSEIKESLNDAEVQERTMELSMEKEKLLLETQELESRLRSLQMSLQQTRSRNVELETEEELERRQQLLPTPPSPLAITTENNVLSTQLAIPNLMFFTGDKYNVDEKSHFEISTNTITRTGVEKGQEWSTTLFEEPISEGVVSVAITVLAIPKTNCVSLFLGSVQIQNKG</sequence>
<evidence type="ECO:0000256" key="4">
    <source>
        <dbReference type="ARBA" id="ARBA00022777"/>
    </source>
</evidence>
<dbReference type="SUPFAM" id="SSF56112">
    <property type="entry name" value="Protein kinase-like (PK-like)"/>
    <property type="match status" value="1"/>
</dbReference>
<evidence type="ECO:0000313" key="9">
    <source>
        <dbReference type="Proteomes" id="UP001281761"/>
    </source>
</evidence>
<dbReference type="Pfam" id="PF00069">
    <property type="entry name" value="Pkinase"/>
    <property type="match status" value="1"/>
</dbReference>
<keyword evidence="5" id="KW-0067">ATP-binding</keyword>
<evidence type="ECO:0000256" key="3">
    <source>
        <dbReference type="ARBA" id="ARBA00022741"/>
    </source>
</evidence>
<accession>A0ABQ9Y728</accession>
<keyword evidence="3" id="KW-0547">Nucleotide-binding</keyword>
<evidence type="ECO:0000256" key="6">
    <source>
        <dbReference type="SAM" id="MobiDB-lite"/>
    </source>
</evidence>
<evidence type="ECO:0000256" key="1">
    <source>
        <dbReference type="ARBA" id="ARBA00012513"/>
    </source>
</evidence>
<dbReference type="PANTHER" id="PTHR43671:SF13">
    <property type="entry name" value="SERINE_THREONINE-PROTEIN KINASE NEK2"/>
    <property type="match status" value="1"/>
</dbReference>
<dbReference type="InterPro" id="IPR011009">
    <property type="entry name" value="Kinase-like_dom_sf"/>
</dbReference>
<keyword evidence="9" id="KW-1185">Reference proteome</keyword>